<proteinExistence type="predicted"/>
<keyword evidence="2" id="KW-1133">Transmembrane helix</keyword>
<dbReference type="Proteomes" id="UP000184171">
    <property type="component" value="Unassembled WGS sequence"/>
</dbReference>
<dbReference type="InterPro" id="IPR011723">
    <property type="entry name" value="Znf/thioredoxin_put"/>
</dbReference>
<dbReference type="AlphaFoldDB" id="A0A1M6I4D2"/>
<dbReference type="Pfam" id="PF05987">
    <property type="entry name" value="DUF898"/>
    <property type="match status" value="1"/>
</dbReference>
<feature type="transmembrane region" description="Helical" evidence="2">
    <location>
        <begin position="263"/>
        <end position="286"/>
    </location>
</feature>
<evidence type="ECO:0000313" key="3">
    <source>
        <dbReference type="EMBL" id="SHJ29316.1"/>
    </source>
</evidence>
<feature type="transmembrane region" description="Helical" evidence="2">
    <location>
        <begin position="298"/>
        <end position="324"/>
    </location>
</feature>
<dbReference type="EMBL" id="FQZT01000006">
    <property type="protein sequence ID" value="SHJ29316.1"/>
    <property type="molecule type" value="Genomic_DNA"/>
</dbReference>
<dbReference type="NCBIfam" id="TIGR02098">
    <property type="entry name" value="MJ0042_CXXC"/>
    <property type="match status" value="1"/>
</dbReference>
<feature type="transmembrane region" description="Helical" evidence="2">
    <location>
        <begin position="94"/>
        <end position="115"/>
    </location>
</feature>
<keyword evidence="4" id="KW-1185">Reference proteome</keyword>
<feature type="transmembrane region" description="Helical" evidence="2">
    <location>
        <begin position="211"/>
        <end position="234"/>
    </location>
</feature>
<gene>
    <name evidence="3" type="ORF">SAMN02745165_02007</name>
</gene>
<keyword evidence="2" id="KW-0472">Membrane</keyword>
<reference evidence="3 4" key="1">
    <citation type="submission" date="2016-11" db="EMBL/GenBank/DDBJ databases">
        <authorList>
            <person name="Jaros S."/>
            <person name="Januszkiewicz K."/>
            <person name="Wedrychowicz H."/>
        </authorList>
    </citation>
    <scope>NUCLEOTIDE SEQUENCE [LARGE SCALE GENOMIC DNA]</scope>
    <source>
        <strain evidence="3 4">DSM 5091</strain>
    </source>
</reference>
<evidence type="ECO:0000313" key="4">
    <source>
        <dbReference type="Proteomes" id="UP000184171"/>
    </source>
</evidence>
<dbReference type="InterPro" id="IPR010295">
    <property type="entry name" value="DUF898"/>
</dbReference>
<dbReference type="OrthoDB" id="9765721at2"/>
<feature type="transmembrane region" description="Helical" evidence="2">
    <location>
        <begin position="136"/>
        <end position="157"/>
    </location>
</feature>
<feature type="transmembrane region" description="Helical" evidence="2">
    <location>
        <begin position="351"/>
        <end position="374"/>
    </location>
</feature>
<sequence length="420" mass="46946">MSQVLIRCPHCGYSKKMAEAKVPAKVTRVKCPQCGQGFSMAEAVTPAAAPQPAPDSERRSESPAAQTRAASVPAERQLPRSINFVFRGDAKEYFGIWIVNTLLKIVTLGIYSPWAKVRKRSYFYRCTQLEGMNFDYLANPITLLKGWLVGAALFLLYTLGANFSPVLSSVVGLIIFVIMPWAIVRSRIYNSRNSAHRNICFGFYPDYRGAYIVYIGLSALASLTLGLAAPYMIFRQKQFLVDNSSFGRTNFRFNGTAKDFYRLFLRGIGIVVLVIIASGAMIGIFAPMLQGVAVGGGVIASMLVFFFPLTILLAYLFVILYFYVRITNLTWDNTQLGKHRFRSSLKIKEMAWLYFSNGLAIMFSFGLLTPWATIRLTRYRLENLTMIVDGDLDAFEAFNRQGGSAVGEQIGDIFDMDIGF</sequence>
<feature type="transmembrane region" description="Helical" evidence="2">
    <location>
        <begin position="163"/>
        <end position="184"/>
    </location>
</feature>
<evidence type="ECO:0000256" key="1">
    <source>
        <dbReference type="SAM" id="MobiDB-lite"/>
    </source>
</evidence>
<dbReference type="RefSeq" id="WP_072908450.1">
    <property type="nucleotide sequence ID" value="NZ_FQZT01000006.1"/>
</dbReference>
<dbReference type="STRING" id="1122189.SAMN02745165_02007"/>
<organism evidence="3 4">
    <name type="scientific">Malonomonas rubra DSM 5091</name>
    <dbReference type="NCBI Taxonomy" id="1122189"/>
    <lineage>
        <taxon>Bacteria</taxon>
        <taxon>Pseudomonadati</taxon>
        <taxon>Thermodesulfobacteriota</taxon>
        <taxon>Desulfuromonadia</taxon>
        <taxon>Desulfuromonadales</taxon>
        <taxon>Geopsychrobacteraceae</taxon>
        <taxon>Malonomonas</taxon>
    </lineage>
</organism>
<accession>A0A1M6I4D2</accession>
<name>A0A1M6I4D2_MALRU</name>
<protein>
    <submittedName>
        <fullName evidence="3">MJ0042 family finger-like domain-containing protein</fullName>
    </submittedName>
</protein>
<keyword evidence="2" id="KW-0812">Transmembrane</keyword>
<evidence type="ECO:0000256" key="2">
    <source>
        <dbReference type="SAM" id="Phobius"/>
    </source>
</evidence>
<feature type="region of interest" description="Disordered" evidence="1">
    <location>
        <begin position="45"/>
        <end position="73"/>
    </location>
</feature>